<dbReference type="AlphaFoldDB" id="A0A9X2FBH0"/>
<organism evidence="1 2">
    <name type="scientific">Aeoliella straminimaris</name>
    <dbReference type="NCBI Taxonomy" id="2954799"/>
    <lineage>
        <taxon>Bacteria</taxon>
        <taxon>Pseudomonadati</taxon>
        <taxon>Planctomycetota</taxon>
        <taxon>Planctomycetia</taxon>
        <taxon>Pirellulales</taxon>
        <taxon>Lacipirellulaceae</taxon>
        <taxon>Aeoliella</taxon>
    </lineage>
</organism>
<sequence length="254" mass="28356">MISVVAIVLGLAVGVYRPSEEVVSARQESKFFLRHAQLSLRSLNEWAVVSWHFTDFDELMKGNREEGKLYGKLYGKVTVTLRHNVTGSLATVIILHGEFEGFEGNIPLTHTTRKCFTPWYMGSQFKPVGQVVELNKPTSSPSLLTPSRELVVRKSSSSFGLLRSQWLLNGEVSDATKELSMLTELYDADQSSNTTVGFFRTDVQLECPANMVYERVDQVAQLQTAIGNELLWRYGNGTSEADDGIQRVGRSDAK</sequence>
<dbReference type="RefSeq" id="WP_252853586.1">
    <property type="nucleotide sequence ID" value="NZ_JAMXLR010000055.1"/>
</dbReference>
<evidence type="ECO:0000313" key="2">
    <source>
        <dbReference type="Proteomes" id="UP001155241"/>
    </source>
</evidence>
<keyword evidence="2" id="KW-1185">Reference proteome</keyword>
<name>A0A9X2FBH0_9BACT</name>
<reference evidence="1" key="1">
    <citation type="submission" date="2022-06" db="EMBL/GenBank/DDBJ databases">
        <title>Aeoliella straminimaris, a novel planctomycete from sediments.</title>
        <authorList>
            <person name="Vitorino I.R."/>
            <person name="Lage O.M."/>
        </authorList>
    </citation>
    <scope>NUCLEOTIDE SEQUENCE</scope>
    <source>
        <strain evidence="1">ICT_H6.2</strain>
    </source>
</reference>
<protein>
    <submittedName>
        <fullName evidence="1">Uncharacterized protein</fullName>
    </submittedName>
</protein>
<gene>
    <name evidence="1" type="ORF">NG895_16305</name>
</gene>
<accession>A0A9X2FBH0</accession>
<dbReference type="Proteomes" id="UP001155241">
    <property type="component" value="Unassembled WGS sequence"/>
</dbReference>
<comment type="caution">
    <text evidence="1">The sequence shown here is derived from an EMBL/GenBank/DDBJ whole genome shotgun (WGS) entry which is preliminary data.</text>
</comment>
<evidence type="ECO:0000313" key="1">
    <source>
        <dbReference type="EMBL" id="MCO6045474.1"/>
    </source>
</evidence>
<dbReference type="EMBL" id="JAMXLR010000055">
    <property type="protein sequence ID" value="MCO6045474.1"/>
    <property type="molecule type" value="Genomic_DNA"/>
</dbReference>
<proteinExistence type="predicted"/>